<evidence type="ECO:0000313" key="3">
    <source>
        <dbReference type="EMBL" id="ANI93106.1"/>
    </source>
</evidence>
<sequence length="155" mass="17492">MTSEEPANESGGSPAPRDKGVPQRKPPGMAFETFVERQIRQSIERGEFDNLPGAGKPLPIRDGGEDWWINQLIEREGLTGHELLPPALRLRRERELLPEKARSCRTEAEVRELAAGYNRDVAEEVRRGVGDGPNIPLRRIDPDILVSTWRDSRHP</sequence>
<dbReference type="EMBL" id="CP015961">
    <property type="protein sequence ID" value="ANI93106.1"/>
    <property type="molecule type" value="Genomic_DNA"/>
</dbReference>
<organism evidence="3 4">
    <name type="scientific">Dietzia timorensis</name>
    <dbReference type="NCBI Taxonomy" id="499555"/>
    <lineage>
        <taxon>Bacteria</taxon>
        <taxon>Bacillati</taxon>
        <taxon>Actinomycetota</taxon>
        <taxon>Actinomycetes</taxon>
        <taxon>Mycobacteriales</taxon>
        <taxon>Dietziaceae</taxon>
        <taxon>Dietzia</taxon>
    </lineage>
</organism>
<reference evidence="3 4" key="1">
    <citation type="submission" date="2016-06" db="EMBL/GenBank/DDBJ databases">
        <title>Complete genome sequence of a saline-alkali tolerant type strain Dietzia timorensis ID05-A0528T.</title>
        <authorList>
            <person name="Wu X."/>
        </authorList>
    </citation>
    <scope>NUCLEOTIDE SEQUENCE [LARGE SCALE GENOMIC DNA]</scope>
    <source>
        <strain evidence="3 4">ID05-A0528</strain>
    </source>
</reference>
<proteinExistence type="predicted"/>
<dbReference type="KEGG" id="dtm:BJL86_2342"/>
<dbReference type="RefSeq" id="WP_197487544.1">
    <property type="nucleotide sequence ID" value="NZ_CP015961.1"/>
</dbReference>
<dbReference type="AlphaFoldDB" id="A0A173LLB3"/>
<gene>
    <name evidence="3" type="ORF">BJL86_2342</name>
</gene>
<dbReference type="InterPro" id="IPR018961">
    <property type="entry name" value="DnaJ_homolog_subfam-C_membr-28"/>
</dbReference>
<feature type="domain" description="DnaJ homologue subfamily C member 28 conserved" evidence="2">
    <location>
        <begin position="34"/>
        <end position="101"/>
    </location>
</feature>
<evidence type="ECO:0000313" key="4">
    <source>
        <dbReference type="Proteomes" id="UP000186104"/>
    </source>
</evidence>
<evidence type="ECO:0000256" key="1">
    <source>
        <dbReference type="SAM" id="MobiDB-lite"/>
    </source>
</evidence>
<name>A0A173LLB3_9ACTN</name>
<dbReference type="Proteomes" id="UP000186104">
    <property type="component" value="Chromosome"/>
</dbReference>
<protein>
    <recommendedName>
        <fullName evidence="2">DnaJ homologue subfamily C member 28 conserved domain-containing protein</fullName>
    </recommendedName>
</protein>
<evidence type="ECO:0000259" key="2">
    <source>
        <dbReference type="Pfam" id="PF09350"/>
    </source>
</evidence>
<dbReference type="STRING" id="499555.BJL86_2342"/>
<dbReference type="Pfam" id="PF09350">
    <property type="entry name" value="DJC28_CD"/>
    <property type="match status" value="1"/>
</dbReference>
<feature type="region of interest" description="Disordered" evidence="1">
    <location>
        <begin position="1"/>
        <end position="29"/>
    </location>
</feature>
<accession>A0A173LLB3</accession>
<keyword evidence="4" id="KW-1185">Reference proteome</keyword>